<protein>
    <submittedName>
        <fullName evidence="1">Phosphatidylinositide phosphatase SAC2</fullName>
    </submittedName>
</protein>
<sequence>MELFRTQQYYILLNRLSTLWIDRTTGQLDAKPAWELANGQDIECLGVFHGLVGRVRYNKVDRFILIRDSVLVGTIPIGNEVYKIKSIVLLNPTTDNSDDLGLQVCAKHNYEDFLSLSVTPETSSSGNSAFARAWGNVKSATLNQLKPSNFQTSPQVEQQQFSTIIGTC</sequence>
<dbReference type="AlphaFoldDB" id="A0A8D8VJC7"/>
<dbReference type="EMBL" id="HBUF01063266">
    <property type="protein sequence ID" value="CAG6626683.1"/>
    <property type="molecule type" value="Transcribed_RNA"/>
</dbReference>
<organism evidence="1">
    <name type="scientific">Cacopsylla melanoneura</name>
    <dbReference type="NCBI Taxonomy" id="428564"/>
    <lineage>
        <taxon>Eukaryota</taxon>
        <taxon>Metazoa</taxon>
        <taxon>Ecdysozoa</taxon>
        <taxon>Arthropoda</taxon>
        <taxon>Hexapoda</taxon>
        <taxon>Insecta</taxon>
        <taxon>Pterygota</taxon>
        <taxon>Neoptera</taxon>
        <taxon>Paraneoptera</taxon>
        <taxon>Hemiptera</taxon>
        <taxon>Sternorrhyncha</taxon>
        <taxon>Psylloidea</taxon>
        <taxon>Psyllidae</taxon>
        <taxon>Psyllinae</taxon>
        <taxon>Cacopsylla</taxon>
    </lineage>
</organism>
<reference evidence="1" key="1">
    <citation type="submission" date="2021-05" db="EMBL/GenBank/DDBJ databases">
        <authorList>
            <person name="Alioto T."/>
            <person name="Alioto T."/>
            <person name="Gomez Garrido J."/>
        </authorList>
    </citation>
    <scope>NUCLEOTIDE SEQUENCE</scope>
</reference>
<proteinExistence type="predicted"/>
<dbReference type="EMBL" id="HBUF01580041">
    <property type="protein sequence ID" value="CAG6769843.1"/>
    <property type="molecule type" value="Transcribed_RNA"/>
</dbReference>
<accession>A0A8D8VJC7</accession>
<evidence type="ECO:0000313" key="1">
    <source>
        <dbReference type="EMBL" id="CAG6626683.1"/>
    </source>
</evidence>
<name>A0A8D8VJC7_9HEMI</name>